<evidence type="ECO:0000256" key="3">
    <source>
        <dbReference type="ARBA" id="ARBA00022692"/>
    </source>
</evidence>
<sequence>MSMEILDFGSDSSEYRMDFTDSEAVEPCRTMDSLDLLGEGVGVDMFAAVESLLRDDGFLGGWDAQQNGGTTDILGEQDLELESFFDSLFACDDQGSSPPLSVSSGTSPESSPEPCVAPLSSVNSVLVDHCYHSNGNEQGVRSPSQSSSADQSDSSEELEGVVTEIPNHDYQATTVDISDIDDICAEVTSQVDLPTTPSFASTLCALVYPFRPRTTSQQVENAMMWPKLVLSEEEKKLLLEEGADLPTDLPLTKAEERVLRKVRRKIRNKISAQESRRKKKDYMDGLESRVATCTAQNVQLQRRVDQLQKQNMSLLAQLKKLQALVRQTTNKNAPTSTCILVFVLSFALILFPSINPFGGKQDSGVEPAISGVRTRTLKSDPYVANAKDMNVPSSLEMEKSFQGMDWPDGGVHLYGTEADEPTVELDGWTDDELMLNGSFVVTHANKTVVDVAKILHADEM</sequence>
<dbReference type="Gene3D" id="1.20.5.170">
    <property type="match status" value="1"/>
</dbReference>
<dbReference type="InterPro" id="IPR046347">
    <property type="entry name" value="bZIP_sf"/>
</dbReference>
<dbReference type="FunFam" id="1.20.5.170:FF:000042">
    <property type="entry name" value="Cyclic AMP-responsive element-binding protein 3-like protein 3"/>
    <property type="match status" value="1"/>
</dbReference>
<keyword evidence="4" id="KW-0256">Endoplasmic reticulum</keyword>
<keyword evidence="5" id="KW-0735">Signal-anchor</keyword>
<feature type="region of interest" description="Disordered" evidence="15">
    <location>
        <begin position="96"/>
        <end position="117"/>
    </location>
</feature>
<evidence type="ECO:0000256" key="5">
    <source>
        <dbReference type="ARBA" id="ARBA00022968"/>
    </source>
</evidence>
<evidence type="ECO:0000256" key="6">
    <source>
        <dbReference type="ARBA" id="ARBA00022989"/>
    </source>
</evidence>
<feature type="compositionally biased region" description="Low complexity" evidence="15">
    <location>
        <begin position="96"/>
        <end position="114"/>
    </location>
</feature>
<feature type="domain" description="BZIP" evidence="16">
    <location>
        <begin position="258"/>
        <end position="321"/>
    </location>
</feature>
<evidence type="ECO:0000256" key="1">
    <source>
        <dbReference type="ARBA" id="ARBA00004648"/>
    </source>
</evidence>
<dbReference type="PROSITE" id="PS50217">
    <property type="entry name" value="BZIP"/>
    <property type="match status" value="1"/>
</dbReference>
<keyword evidence="17" id="KW-1185">Reference proteome</keyword>
<evidence type="ECO:0000256" key="14">
    <source>
        <dbReference type="SAM" id="Coils"/>
    </source>
</evidence>
<proteinExistence type="inferred from homology"/>
<dbReference type="RefSeq" id="XP_032805289.1">
    <property type="nucleotide sequence ID" value="XM_032949398.1"/>
</dbReference>
<evidence type="ECO:0000256" key="10">
    <source>
        <dbReference type="ARBA" id="ARBA00023159"/>
    </source>
</evidence>
<feature type="coiled-coil region" evidence="14">
    <location>
        <begin position="283"/>
        <end position="331"/>
    </location>
</feature>
<dbReference type="GO" id="GO:0005789">
    <property type="term" value="C:endoplasmic reticulum membrane"/>
    <property type="evidence" value="ECO:0007669"/>
    <property type="project" value="UniProtKB-SubCell"/>
</dbReference>
<evidence type="ECO:0000256" key="2">
    <source>
        <dbReference type="ARBA" id="ARBA00009050"/>
    </source>
</evidence>
<organism evidence="17 19">
    <name type="scientific">Petromyzon marinus</name>
    <name type="common">Sea lamprey</name>
    <dbReference type="NCBI Taxonomy" id="7757"/>
    <lineage>
        <taxon>Eukaryota</taxon>
        <taxon>Metazoa</taxon>
        <taxon>Chordata</taxon>
        <taxon>Craniata</taxon>
        <taxon>Vertebrata</taxon>
        <taxon>Cyclostomata</taxon>
        <taxon>Hyperoartia</taxon>
        <taxon>Petromyzontiformes</taxon>
        <taxon>Petromyzontidae</taxon>
        <taxon>Petromyzon</taxon>
    </lineage>
</organism>
<dbReference type="PROSITE" id="PS00036">
    <property type="entry name" value="BZIP_BASIC"/>
    <property type="match status" value="1"/>
</dbReference>
<keyword evidence="10" id="KW-0010">Activator</keyword>
<dbReference type="InterPro" id="IPR004827">
    <property type="entry name" value="bZIP"/>
</dbReference>
<dbReference type="KEGG" id="pmrn:116940077"/>
<keyword evidence="3" id="KW-0812">Transmembrane</keyword>
<dbReference type="GO" id="GO:0000981">
    <property type="term" value="F:DNA-binding transcription factor activity, RNA polymerase II-specific"/>
    <property type="evidence" value="ECO:0007669"/>
    <property type="project" value="TreeGrafter"/>
</dbReference>
<keyword evidence="8" id="KW-0238">DNA-binding</keyword>
<evidence type="ECO:0000256" key="13">
    <source>
        <dbReference type="ARBA" id="ARBA00023242"/>
    </source>
</evidence>
<dbReference type="CDD" id="cd14689">
    <property type="entry name" value="bZIP_CREB3"/>
    <property type="match status" value="1"/>
</dbReference>
<gene>
    <name evidence="18 19" type="primary">LOC116940077</name>
</gene>
<evidence type="ECO:0000313" key="19">
    <source>
        <dbReference type="RefSeq" id="XP_032805289.1"/>
    </source>
</evidence>
<dbReference type="GeneID" id="116940077"/>
<reference evidence="19" key="1">
    <citation type="submission" date="2025-04" db="UniProtKB">
        <authorList>
            <consortium name="RefSeq"/>
        </authorList>
    </citation>
    <scope>IDENTIFICATION</scope>
    <source>
        <tissue evidence="19">Sperm</tissue>
    </source>
</reference>
<dbReference type="RefSeq" id="XP_032805279.1">
    <property type="nucleotide sequence ID" value="XM_032949388.1"/>
</dbReference>
<keyword evidence="7" id="KW-0805">Transcription regulation</keyword>
<evidence type="ECO:0000256" key="8">
    <source>
        <dbReference type="ARBA" id="ARBA00023125"/>
    </source>
</evidence>
<dbReference type="GO" id="GO:0005634">
    <property type="term" value="C:nucleus"/>
    <property type="evidence" value="ECO:0007669"/>
    <property type="project" value="TreeGrafter"/>
</dbReference>
<evidence type="ECO:0000256" key="4">
    <source>
        <dbReference type="ARBA" id="ARBA00022824"/>
    </source>
</evidence>
<dbReference type="Proteomes" id="UP001318040">
    <property type="component" value="Chromosome 1"/>
</dbReference>
<comment type="subcellular location">
    <subcellularLocation>
        <location evidence="1">Endoplasmic reticulum membrane</location>
        <topology evidence="1">Single-pass type II membrane protein</topology>
    </subcellularLocation>
</comment>
<keyword evidence="12" id="KW-0325">Glycoprotein</keyword>
<keyword evidence="6" id="KW-1133">Transmembrane helix</keyword>
<evidence type="ECO:0000313" key="17">
    <source>
        <dbReference type="Proteomes" id="UP001318040"/>
    </source>
</evidence>
<dbReference type="AlphaFoldDB" id="A0AAJ7SU52"/>
<keyword evidence="9" id="KW-0472">Membrane</keyword>
<dbReference type="InterPro" id="IPR051381">
    <property type="entry name" value="CREB_ATF_subfamily"/>
</dbReference>
<accession>A0AAJ7SU52</accession>
<comment type="similarity">
    <text evidence="2">Belongs to the bZIP family. ATF subfamily.</text>
</comment>
<keyword evidence="14" id="KW-0175">Coiled coil</keyword>
<evidence type="ECO:0000313" key="18">
    <source>
        <dbReference type="RefSeq" id="XP_032805279.1"/>
    </source>
</evidence>
<feature type="region of interest" description="Disordered" evidence="15">
    <location>
        <begin position="135"/>
        <end position="159"/>
    </location>
</feature>
<dbReference type="Pfam" id="PF00170">
    <property type="entry name" value="bZIP_1"/>
    <property type="match status" value="1"/>
</dbReference>
<evidence type="ECO:0000256" key="9">
    <source>
        <dbReference type="ARBA" id="ARBA00023136"/>
    </source>
</evidence>
<name>A0AAJ7SU52_PETMA</name>
<keyword evidence="11" id="KW-0804">Transcription</keyword>
<dbReference type="PANTHER" id="PTHR45996">
    <property type="entry name" value="AGAP001464-PB"/>
    <property type="match status" value="1"/>
</dbReference>
<evidence type="ECO:0000256" key="11">
    <source>
        <dbReference type="ARBA" id="ARBA00023163"/>
    </source>
</evidence>
<protein>
    <submittedName>
        <fullName evidence="18 19">Cyclic AMP-responsive element-binding protein 3-like protein 4</fullName>
    </submittedName>
</protein>
<dbReference type="SMART" id="SM00338">
    <property type="entry name" value="BRLZ"/>
    <property type="match status" value="1"/>
</dbReference>
<evidence type="ECO:0000256" key="15">
    <source>
        <dbReference type="SAM" id="MobiDB-lite"/>
    </source>
</evidence>
<feature type="compositionally biased region" description="Low complexity" evidence="15">
    <location>
        <begin position="142"/>
        <end position="152"/>
    </location>
</feature>
<dbReference type="SUPFAM" id="SSF57959">
    <property type="entry name" value="Leucine zipper domain"/>
    <property type="match status" value="1"/>
</dbReference>
<evidence type="ECO:0000256" key="12">
    <source>
        <dbReference type="ARBA" id="ARBA00023180"/>
    </source>
</evidence>
<dbReference type="GO" id="GO:0000978">
    <property type="term" value="F:RNA polymerase II cis-regulatory region sequence-specific DNA binding"/>
    <property type="evidence" value="ECO:0007669"/>
    <property type="project" value="TreeGrafter"/>
</dbReference>
<evidence type="ECO:0000256" key="7">
    <source>
        <dbReference type="ARBA" id="ARBA00023015"/>
    </source>
</evidence>
<keyword evidence="13" id="KW-0539">Nucleus</keyword>
<reference evidence="17" key="2">
    <citation type="submission" date="2025-05" db="UniProtKB">
        <authorList>
            <consortium name="RefSeq"/>
        </authorList>
    </citation>
    <scope>NUCLEOTIDE SEQUENCE [LARGE SCALE GENOMIC DNA]</scope>
    <source>
        <tissue evidence="18">Sperm</tissue>
    </source>
</reference>
<dbReference type="PANTHER" id="PTHR45996:SF3">
    <property type="entry name" value="CREB-H TRANSCRIPTION FACTOR HOMOLOG LET-607"/>
    <property type="match status" value="1"/>
</dbReference>
<evidence type="ECO:0000259" key="16">
    <source>
        <dbReference type="PROSITE" id="PS50217"/>
    </source>
</evidence>